<evidence type="ECO:0000313" key="3">
    <source>
        <dbReference type="EMBL" id="EBY8645032.1"/>
    </source>
</evidence>
<accession>A0A3Z6QTU4</accession>
<proteinExistence type="predicted"/>
<sequence length="124" mass="14231">MKTFEKQMLVTIASFCADFADKQREGADISDLKGMVLNMSLTMRPHSVNPGATRTYEQYGELMDFLVRYLACEDDKGAGVEFECFSAQRKMGMVNFALQQKIQHTADRINDDFSEKIERIFIRV</sequence>
<gene>
    <name evidence="1" type="ORF">D6K54_27235</name>
    <name evidence="3" type="ORF">D6S17_26540</name>
    <name evidence="2" type="ORF">DOV67_25295</name>
    <name evidence="4" type="ORF">EZX71_26875</name>
</gene>
<evidence type="ECO:0000313" key="4">
    <source>
        <dbReference type="EMBL" id="ECW2471499.1"/>
    </source>
</evidence>
<dbReference type="Proteomes" id="UP000839733">
    <property type="component" value="Unassembled WGS sequence"/>
</dbReference>
<dbReference type="EMBL" id="AAAGSE010000077">
    <property type="protein sequence ID" value="EAC0790356.1"/>
    <property type="molecule type" value="Genomic_DNA"/>
</dbReference>
<dbReference type="Proteomes" id="UP000839708">
    <property type="component" value="Unassembled WGS sequence"/>
</dbReference>
<reference evidence="1" key="1">
    <citation type="submission" date="2018-09" db="EMBL/GenBank/DDBJ databases">
        <authorList>
            <person name="Ashton P.M."/>
            <person name="Dallman T."/>
            <person name="Nair S."/>
            <person name="De Pinna E."/>
            <person name="Peters T."/>
            <person name="Grant K."/>
        </authorList>
    </citation>
    <scope>NUCLEOTIDE SEQUENCE [LARGE SCALE GENOMIC DNA]</scope>
    <source>
        <strain evidence="3">140692</strain>
        <strain evidence="4">367309</strain>
        <strain evidence="1">412099</strain>
        <strain evidence="2">498895</strain>
    </source>
</reference>
<dbReference type="Proteomes" id="UP000839631">
    <property type="component" value="Unassembled WGS sequence"/>
</dbReference>
<name>A0A3Z6QTU4_SALEB</name>
<comment type="caution">
    <text evidence="1">The sequence shown here is derived from an EMBL/GenBank/DDBJ whole genome shotgun (WGS) entry which is preliminary data.</text>
</comment>
<evidence type="ECO:0000313" key="2">
    <source>
        <dbReference type="EMBL" id="EBR8574804.1"/>
    </source>
</evidence>
<dbReference type="EMBL" id="AAKVUB010000062">
    <property type="protein sequence ID" value="ECW2471499.1"/>
    <property type="molecule type" value="Genomic_DNA"/>
</dbReference>
<dbReference type="AlphaFoldDB" id="A0A3Z6QTU4"/>
<dbReference type="EMBL" id="AAGTQF010000109">
    <property type="protein sequence ID" value="EBR8574804.1"/>
    <property type="molecule type" value="Genomic_DNA"/>
</dbReference>
<dbReference type="EMBL" id="AAHPHN010000079">
    <property type="protein sequence ID" value="EBY8645032.1"/>
    <property type="molecule type" value="Genomic_DNA"/>
</dbReference>
<protein>
    <submittedName>
        <fullName evidence="1">Uncharacterized protein</fullName>
    </submittedName>
</protein>
<evidence type="ECO:0000313" key="1">
    <source>
        <dbReference type="EMBL" id="EAC0790356.1"/>
    </source>
</evidence>
<organism evidence="1">
    <name type="scientific">Salmonella enterica subsp. enterica serovar Java</name>
    <dbReference type="NCBI Taxonomy" id="224729"/>
    <lineage>
        <taxon>Bacteria</taxon>
        <taxon>Pseudomonadati</taxon>
        <taxon>Pseudomonadota</taxon>
        <taxon>Gammaproteobacteria</taxon>
        <taxon>Enterobacterales</taxon>
        <taxon>Enterobacteriaceae</taxon>
        <taxon>Salmonella</taxon>
    </lineage>
</organism>